<accession>A0A392NL72</accession>
<organism evidence="1 2">
    <name type="scientific">Trifolium medium</name>
    <dbReference type="NCBI Taxonomy" id="97028"/>
    <lineage>
        <taxon>Eukaryota</taxon>
        <taxon>Viridiplantae</taxon>
        <taxon>Streptophyta</taxon>
        <taxon>Embryophyta</taxon>
        <taxon>Tracheophyta</taxon>
        <taxon>Spermatophyta</taxon>
        <taxon>Magnoliopsida</taxon>
        <taxon>eudicotyledons</taxon>
        <taxon>Gunneridae</taxon>
        <taxon>Pentapetalae</taxon>
        <taxon>rosids</taxon>
        <taxon>fabids</taxon>
        <taxon>Fabales</taxon>
        <taxon>Fabaceae</taxon>
        <taxon>Papilionoideae</taxon>
        <taxon>50 kb inversion clade</taxon>
        <taxon>NPAAA clade</taxon>
        <taxon>Hologalegina</taxon>
        <taxon>IRL clade</taxon>
        <taxon>Trifolieae</taxon>
        <taxon>Trifolium</taxon>
    </lineage>
</organism>
<dbReference type="Proteomes" id="UP000265520">
    <property type="component" value="Unassembled WGS sequence"/>
</dbReference>
<feature type="non-terminal residue" evidence="1">
    <location>
        <position position="1"/>
    </location>
</feature>
<reference evidence="1 2" key="1">
    <citation type="journal article" date="2018" name="Front. Plant Sci.">
        <title>Red Clover (Trifolium pratense) and Zigzag Clover (T. medium) - A Picture of Genomic Similarities and Differences.</title>
        <authorList>
            <person name="Dluhosova J."/>
            <person name="Istvanek J."/>
            <person name="Nedelnik J."/>
            <person name="Repkova J."/>
        </authorList>
    </citation>
    <scope>NUCLEOTIDE SEQUENCE [LARGE SCALE GENOMIC DNA]</scope>
    <source>
        <strain evidence="2">cv. 10/8</strain>
        <tissue evidence="1">Leaf</tissue>
    </source>
</reference>
<dbReference type="AlphaFoldDB" id="A0A392NL72"/>
<dbReference type="EMBL" id="LXQA010043834">
    <property type="protein sequence ID" value="MCI00638.1"/>
    <property type="molecule type" value="Genomic_DNA"/>
</dbReference>
<name>A0A392NL72_9FABA</name>
<proteinExistence type="predicted"/>
<keyword evidence="2" id="KW-1185">Reference proteome</keyword>
<evidence type="ECO:0000313" key="2">
    <source>
        <dbReference type="Proteomes" id="UP000265520"/>
    </source>
</evidence>
<sequence>AGQKMKELLTSSMHMGSNALAIISDFADTVSDWNVTKFLGRRLLHDSETPSWVDHRRLLDAKTNSFKHKPDVTVALDGSGDVKSINEALTKLFKEITLLPSTWVLRTLPVHTNIKQWH</sequence>
<protein>
    <submittedName>
        <fullName evidence="1">Putative pectinesterase/pectinesterase inhibitor 21-like</fullName>
    </submittedName>
</protein>
<comment type="caution">
    <text evidence="1">The sequence shown here is derived from an EMBL/GenBank/DDBJ whole genome shotgun (WGS) entry which is preliminary data.</text>
</comment>
<evidence type="ECO:0000313" key="1">
    <source>
        <dbReference type="EMBL" id="MCI00638.1"/>
    </source>
</evidence>